<evidence type="ECO:0000259" key="7">
    <source>
        <dbReference type="PROSITE" id="PS50850"/>
    </source>
</evidence>
<protein>
    <submittedName>
        <fullName evidence="8">MFS transporter</fullName>
    </submittedName>
</protein>
<gene>
    <name evidence="8" type="ORF">E7Z59_05430</name>
</gene>
<dbReference type="Gene3D" id="1.20.1250.20">
    <property type="entry name" value="MFS general substrate transporter like domains"/>
    <property type="match status" value="2"/>
</dbReference>
<feature type="transmembrane region" description="Helical" evidence="6">
    <location>
        <begin position="479"/>
        <end position="498"/>
    </location>
</feature>
<dbReference type="PROSITE" id="PS50850">
    <property type="entry name" value="MFS"/>
    <property type="match status" value="1"/>
</dbReference>
<dbReference type="Proteomes" id="UP000305939">
    <property type="component" value="Unassembled WGS sequence"/>
</dbReference>
<feature type="transmembrane region" description="Helical" evidence="6">
    <location>
        <begin position="446"/>
        <end position="473"/>
    </location>
</feature>
<comment type="subcellular location">
    <subcellularLocation>
        <location evidence="1">Membrane</location>
        <topology evidence="1">Multi-pass membrane protein</topology>
    </subcellularLocation>
</comment>
<evidence type="ECO:0000256" key="2">
    <source>
        <dbReference type="ARBA" id="ARBA00022448"/>
    </source>
</evidence>
<evidence type="ECO:0000313" key="9">
    <source>
        <dbReference type="Proteomes" id="UP000305939"/>
    </source>
</evidence>
<sequence>MKKRKLSFWEIWNMSFGFLGIQMGFALQNANVSRIFQTLGADIEDIPILWVAAPLTGLIVQPIIGYFSDRTWTRLGRRRPYFLVGAILASMALFVMPNSPVLWFAAGMLWIMDASINISMEPFRAFVGDNLPNRQRTMGFAMQSFFIGIGAYVASKLPNILTYMGVANTAAEGVIPDSVKYSFYIGGAAFLISVLWTVIFSKEYSPEELAAFESEEESYEEEERSEQWYVDNGKSHSRIGTIALAIGVAFSYLVYFFDLKKDLYVLSLGLIGLGGLALIFSGAYQQRKKYNNGFVTIMNDFQFMPKVMKQLAWVQFFSWFALFSMWIYTTGAVTEHIYGSTDTTSELYNQGANQVGEMFANYNIIAAAVAFLLPLLAKKTSRKFTHFVALCLGGLGLIWIYFVDTPTFLNLELLPMIGVGIAWASILSVPYAMLSGALPASKMGYYMGVFNFFIVIPQLVAASILGFLVGTFFDSQPVYALLIGGFSMILAGILALKVDDNEELEIKG</sequence>
<keyword evidence="4 6" id="KW-1133">Transmembrane helix</keyword>
<dbReference type="EMBL" id="SSMC01000001">
    <property type="protein sequence ID" value="THD69769.1"/>
    <property type="molecule type" value="Genomic_DNA"/>
</dbReference>
<evidence type="ECO:0000256" key="4">
    <source>
        <dbReference type="ARBA" id="ARBA00022989"/>
    </source>
</evidence>
<feature type="domain" description="Major facilitator superfamily (MFS) profile" evidence="7">
    <location>
        <begin position="307"/>
        <end position="508"/>
    </location>
</feature>
<dbReference type="Pfam" id="PF07690">
    <property type="entry name" value="MFS_1"/>
    <property type="match status" value="1"/>
</dbReference>
<keyword evidence="9" id="KW-1185">Reference proteome</keyword>
<feature type="transmembrane region" description="Helical" evidence="6">
    <location>
        <begin position="181"/>
        <end position="200"/>
    </location>
</feature>
<feature type="transmembrane region" description="Helical" evidence="6">
    <location>
        <begin position="263"/>
        <end position="284"/>
    </location>
</feature>
<dbReference type="GO" id="GO:0022857">
    <property type="term" value="F:transmembrane transporter activity"/>
    <property type="evidence" value="ECO:0007669"/>
    <property type="project" value="InterPro"/>
</dbReference>
<proteinExistence type="predicted"/>
<evidence type="ECO:0000256" key="6">
    <source>
        <dbReference type="SAM" id="Phobius"/>
    </source>
</evidence>
<reference evidence="8 9" key="1">
    <citation type="submission" date="2019-04" db="EMBL/GenBank/DDBJ databases">
        <title>Draft genome sequence of Robertkochia marina CC-AMO-30D.</title>
        <authorList>
            <person name="Hameed A."/>
            <person name="Lin S.-Y."/>
            <person name="Shahina M."/>
            <person name="Lai W.-A."/>
            <person name="Young C.-C."/>
        </authorList>
    </citation>
    <scope>NUCLEOTIDE SEQUENCE [LARGE SCALE GENOMIC DNA]</scope>
    <source>
        <strain evidence="8 9">CC-AMO-30D</strain>
    </source>
</reference>
<feature type="transmembrane region" description="Helical" evidence="6">
    <location>
        <begin position="384"/>
        <end position="402"/>
    </location>
</feature>
<feature type="transmembrane region" description="Helical" evidence="6">
    <location>
        <begin position="239"/>
        <end position="257"/>
    </location>
</feature>
<keyword evidence="3 6" id="KW-0812">Transmembrane</keyword>
<keyword evidence="2" id="KW-0813">Transport</keyword>
<dbReference type="AlphaFoldDB" id="A0A4S3M4Y9"/>
<dbReference type="OrthoDB" id="9764596at2"/>
<evidence type="ECO:0000256" key="5">
    <source>
        <dbReference type="ARBA" id="ARBA00023136"/>
    </source>
</evidence>
<evidence type="ECO:0000256" key="1">
    <source>
        <dbReference type="ARBA" id="ARBA00004141"/>
    </source>
</evidence>
<organism evidence="8 9">
    <name type="scientific">Robertkochia marina</name>
    <dbReference type="NCBI Taxonomy" id="1227945"/>
    <lineage>
        <taxon>Bacteria</taxon>
        <taxon>Pseudomonadati</taxon>
        <taxon>Bacteroidota</taxon>
        <taxon>Flavobacteriia</taxon>
        <taxon>Flavobacteriales</taxon>
        <taxon>Flavobacteriaceae</taxon>
        <taxon>Robertkochia</taxon>
    </lineage>
</organism>
<dbReference type="RefSeq" id="WP_136335259.1">
    <property type="nucleotide sequence ID" value="NZ_QXMP01000002.1"/>
</dbReference>
<feature type="transmembrane region" description="Helical" evidence="6">
    <location>
        <begin position="359"/>
        <end position="377"/>
    </location>
</feature>
<feature type="transmembrane region" description="Helical" evidence="6">
    <location>
        <begin position="414"/>
        <end position="434"/>
    </location>
</feature>
<comment type="caution">
    <text evidence="8">The sequence shown here is derived from an EMBL/GenBank/DDBJ whole genome shotgun (WGS) entry which is preliminary data.</text>
</comment>
<dbReference type="InterPro" id="IPR020846">
    <property type="entry name" value="MFS_dom"/>
</dbReference>
<feature type="transmembrane region" description="Helical" evidence="6">
    <location>
        <begin position="48"/>
        <end position="68"/>
    </location>
</feature>
<dbReference type="PANTHER" id="PTHR19432">
    <property type="entry name" value="SUGAR TRANSPORTER"/>
    <property type="match status" value="1"/>
</dbReference>
<feature type="transmembrane region" description="Helical" evidence="6">
    <location>
        <begin position="140"/>
        <end position="161"/>
    </location>
</feature>
<evidence type="ECO:0000256" key="3">
    <source>
        <dbReference type="ARBA" id="ARBA00022692"/>
    </source>
</evidence>
<dbReference type="InterPro" id="IPR036259">
    <property type="entry name" value="MFS_trans_sf"/>
</dbReference>
<feature type="transmembrane region" description="Helical" evidence="6">
    <location>
        <begin position="311"/>
        <end position="328"/>
    </location>
</feature>
<dbReference type="PANTHER" id="PTHR19432:SF35">
    <property type="entry name" value="SOLUTE CARRIER FAMILY 45 MEMBER 3 ISOFORM X1"/>
    <property type="match status" value="1"/>
</dbReference>
<evidence type="ECO:0000313" key="8">
    <source>
        <dbReference type="EMBL" id="THD69769.1"/>
    </source>
</evidence>
<dbReference type="GO" id="GO:0016020">
    <property type="term" value="C:membrane"/>
    <property type="evidence" value="ECO:0007669"/>
    <property type="project" value="UniProtKB-SubCell"/>
</dbReference>
<feature type="transmembrane region" description="Helical" evidence="6">
    <location>
        <begin position="80"/>
        <end position="96"/>
    </location>
</feature>
<keyword evidence="5 6" id="KW-0472">Membrane</keyword>
<dbReference type="InterPro" id="IPR011701">
    <property type="entry name" value="MFS"/>
</dbReference>
<accession>A0A4S3M4Y9</accession>
<feature type="transmembrane region" description="Helical" evidence="6">
    <location>
        <begin position="102"/>
        <end position="120"/>
    </location>
</feature>
<dbReference type="SUPFAM" id="SSF103473">
    <property type="entry name" value="MFS general substrate transporter"/>
    <property type="match status" value="1"/>
</dbReference>
<name>A0A4S3M4Y9_9FLAO</name>